<dbReference type="GeneID" id="34460575"/>
<evidence type="ECO:0000313" key="1">
    <source>
        <dbReference type="EMBL" id="OJJ86585.1"/>
    </source>
</evidence>
<protein>
    <submittedName>
        <fullName evidence="1">Uncharacterized protein</fullName>
    </submittedName>
</protein>
<proteinExistence type="predicted"/>
<organism evidence="1 2">
    <name type="scientific">Aspergillus glaucus CBS 516.65</name>
    <dbReference type="NCBI Taxonomy" id="1160497"/>
    <lineage>
        <taxon>Eukaryota</taxon>
        <taxon>Fungi</taxon>
        <taxon>Dikarya</taxon>
        <taxon>Ascomycota</taxon>
        <taxon>Pezizomycotina</taxon>
        <taxon>Eurotiomycetes</taxon>
        <taxon>Eurotiomycetidae</taxon>
        <taxon>Eurotiales</taxon>
        <taxon>Aspergillaceae</taxon>
        <taxon>Aspergillus</taxon>
        <taxon>Aspergillus subgen. Aspergillus</taxon>
    </lineage>
</organism>
<dbReference type="VEuPathDB" id="FungiDB:ASPGLDRAFT_33486"/>
<dbReference type="AlphaFoldDB" id="A0A1L9VRM3"/>
<reference evidence="2" key="1">
    <citation type="journal article" date="2017" name="Genome Biol.">
        <title>Comparative genomics reveals high biological diversity and specific adaptations in the industrially and medically important fungal genus Aspergillus.</title>
        <authorList>
            <person name="de Vries R.P."/>
            <person name="Riley R."/>
            <person name="Wiebenga A."/>
            <person name="Aguilar-Osorio G."/>
            <person name="Amillis S."/>
            <person name="Uchima C.A."/>
            <person name="Anderluh G."/>
            <person name="Asadollahi M."/>
            <person name="Askin M."/>
            <person name="Barry K."/>
            <person name="Battaglia E."/>
            <person name="Bayram O."/>
            <person name="Benocci T."/>
            <person name="Braus-Stromeyer S.A."/>
            <person name="Caldana C."/>
            <person name="Canovas D."/>
            <person name="Cerqueira G.C."/>
            <person name="Chen F."/>
            <person name="Chen W."/>
            <person name="Choi C."/>
            <person name="Clum A."/>
            <person name="Dos Santos R.A."/>
            <person name="Damasio A.R."/>
            <person name="Diallinas G."/>
            <person name="Emri T."/>
            <person name="Fekete E."/>
            <person name="Flipphi M."/>
            <person name="Freyberg S."/>
            <person name="Gallo A."/>
            <person name="Gournas C."/>
            <person name="Habgood R."/>
            <person name="Hainaut M."/>
            <person name="Harispe M.L."/>
            <person name="Henrissat B."/>
            <person name="Hilden K.S."/>
            <person name="Hope R."/>
            <person name="Hossain A."/>
            <person name="Karabika E."/>
            <person name="Karaffa L."/>
            <person name="Karanyi Z."/>
            <person name="Krasevec N."/>
            <person name="Kuo A."/>
            <person name="Kusch H."/>
            <person name="LaButti K."/>
            <person name="Lagendijk E.L."/>
            <person name="Lapidus A."/>
            <person name="Levasseur A."/>
            <person name="Lindquist E."/>
            <person name="Lipzen A."/>
            <person name="Logrieco A.F."/>
            <person name="MacCabe A."/>
            <person name="Maekelae M.R."/>
            <person name="Malavazi I."/>
            <person name="Melin P."/>
            <person name="Meyer V."/>
            <person name="Mielnichuk N."/>
            <person name="Miskei M."/>
            <person name="Molnar A.P."/>
            <person name="Mule G."/>
            <person name="Ngan C.Y."/>
            <person name="Orejas M."/>
            <person name="Orosz E."/>
            <person name="Ouedraogo J.P."/>
            <person name="Overkamp K.M."/>
            <person name="Park H.-S."/>
            <person name="Perrone G."/>
            <person name="Piumi F."/>
            <person name="Punt P.J."/>
            <person name="Ram A.F."/>
            <person name="Ramon A."/>
            <person name="Rauscher S."/>
            <person name="Record E."/>
            <person name="Riano-Pachon D.M."/>
            <person name="Robert V."/>
            <person name="Roehrig J."/>
            <person name="Ruller R."/>
            <person name="Salamov A."/>
            <person name="Salih N.S."/>
            <person name="Samson R.A."/>
            <person name="Sandor E."/>
            <person name="Sanguinetti M."/>
            <person name="Schuetze T."/>
            <person name="Sepcic K."/>
            <person name="Shelest E."/>
            <person name="Sherlock G."/>
            <person name="Sophianopoulou V."/>
            <person name="Squina F.M."/>
            <person name="Sun H."/>
            <person name="Susca A."/>
            <person name="Todd R.B."/>
            <person name="Tsang A."/>
            <person name="Unkles S.E."/>
            <person name="van de Wiele N."/>
            <person name="van Rossen-Uffink D."/>
            <person name="Oliveira J.V."/>
            <person name="Vesth T.C."/>
            <person name="Visser J."/>
            <person name="Yu J.-H."/>
            <person name="Zhou M."/>
            <person name="Andersen M.R."/>
            <person name="Archer D.B."/>
            <person name="Baker S.E."/>
            <person name="Benoit I."/>
            <person name="Brakhage A.A."/>
            <person name="Braus G.H."/>
            <person name="Fischer R."/>
            <person name="Frisvad J.C."/>
            <person name="Goldman G.H."/>
            <person name="Houbraken J."/>
            <person name="Oakley B."/>
            <person name="Pocsi I."/>
            <person name="Scazzocchio C."/>
            <person name="Seiboth B."/>
            <person name="vanKuyk P.A."/>
            <person name="Wortman J."/>
            <person name="Dyer P.S."/>
            <person name="Grigoriev I.V."/>
        </authorList>
    </citation>
    <scope>NUCLEOTIDE SEQUENCE [LARGE SCALE GENOMIC DNA]</scope>
    <source>
        <strain evidence="2">CBS 516.65</strain>
    </source>
</reference>
<gene>
    <name evidence="1" type="ORF">ASPGLDRAFT_33486</name>
</gene>
<dbReference type="RefSeq" id="XP_022403274.1">
    <property type="nucleotide sequence ID" value="XM_022544314.1"/>
</dbReference>
<dbReference type="OrthoDB" id="5418029at2759"/>
<evidence type="ECO:0000313" key="2">
    <source>
        <dbReference type="Proteomes" id="UP000184300"/>
    </source>
</evidence>
<sequence>MEILFPGAVLAGIFGGHHRRAWSEGSTLPALRSCMRSAAAEVSFHFHGALRSLVVKVAAGRVDERHSVDGCATTKNAAGHSCNLSNRIIEQFRSDTLNKPEGLLESRISRRGRIEHHFVIVGAISIVFVEVKKQLIFGKDGLDVRGQVLAECAEECDYSNGRAGHWTPILVVLCDGRNFEYIVMNSSDRKIYSTGWTPGIQADTRDKSRLLLSLKRVTENLFDWFLMSFMNGIRSLANLSSNRSKFEKRISTEKWTSSLASVERAHSLLRQADLASAETE</sequence>
<dbReference type="Proteomes" id="UP000184300">
    <property type="component" value="Unassembled WGS sequence"/>
</dbReference>
<name>A0A1L9VRM3_ASPGL</name>
<keyword evidence="2" id="KW-1185">Reference proteome</keyword>
<accession>A0A1L9VRM3</accession>
<dbReference type="EMBL" id="KV878892">
    <property type="protein sequence ID" value="OJJ86585.1"/>
    <property type="molecule type" value="Genomic_DNA"/>
</dbReference>